<dbReference type="InterPro" id="IPR000182">
    <property type="entry name" value="GNAT_dom"/>
</dbReference>
<sequence length="174" mass="19251">MLIRDAAAADLPGILAIYNDAVVNTTAIWNERLATLDDRSRWLAARHDAGYPVLVVEDGSIEGGVAGYASFGDWRPFDGYRHTVEHSVYVHPDARGRGLGRALMEALIDRATRAGKHVMVAGIDAGNTPSLDLHRRLGFTETGRLPQVGSKFGRWLDLVFMQRRLSEREVPPEM</sequence>
<comment type="caution">
    <text evidence="6">The sequence shown here is derived from an EMBL/GenBank/DDBJ whole genome shotgun (WGS) entry which is preliminary data.</text>
</comment>
<name>A0A162LNY9_9PROT</name>
<keyword evidence="1 6" id="KW-0808">Transferase</keyword>
<dbReference type="InterPro" id="IPR016181">
    <property type="entry name" value="Acyl_CoA_acyltransferase"/>
</dbReference>
<dbReference type="AlphaFoldDB" id="A0A162LNY9"/>
<dbReference type="PROSITE" id="PS51186">
    <property type="entry name" value="GNAT"/>
    <property type="match status" value="1"/>
</dbReference>
<dbReference type="Proteomes" id="UP000075787">
    <property type="component" value="Unassembled WGS sequence"/>
</dbReference>
<reference evidence="6 7" key="1">
    <citation type="submission" date="2015-12" db="EMBL/GenBank/DDBJ databases">
        <title>Genome sequence of Tistrella mobilis MCCC 1A02139.</title>
        <authorList>
            <person name="Lu L."/>
            <person name="Lai Q."/>
            <person name="Shao Z."/>
            <person name="Qian P."/>
        </authorList>
    </citation>
    <scope>NUCLEOTIDE SEQUENCE [LARGE SCALE GENOMIC DNA]</scope>
    <source>
        <strain evidence="6 7">MCCC 1A02139</strain>
    </source>
</reference>
<dbReference type="GeneID" id="97240947"/>
<evidence type="ECO:0000256" key="4">
    <source>
        <dbReference type="ARBA" id="ARBA00051334"/>
    </source>
</evidence>
<feature type="domain" description="N-acetyltransferase" evidence="5">
    <location>
        <begin position="1"/>
        <end position="166"/>
    </location>
</feature>
<dbReference type="SUPFAM" id="SSF55729">
    <property type="entry name" value="Acyl-CoA N-acyltransferases (Nat)"/>
    <property type="match status" value="1"/>
</dbReference>
<dbReference type="FunFam" id="3.40.630.30:FF:000026">
    <property type="entry name" value="Phosphinothricin acetyltransferase"/>
    <property type="match status" value="1"/>
</dbReference>
<dbReference type="CDD" id="cd04301">
    <property type="entry name" value="NAT_SF"/>
    <property type="match status" value="1"/>
</dbReference>
<accession>A0A162LNY9</accession>
<dbReference type="OrthoDB" id="5459937at2"/>
<evidence type="ECO:0000313" key="6">
    <source>
        <dbReference type="EMBL" id="KYO56050.1"/>
    </source>
</evidence>
<keyword evidence="2" id="KW-0012">Acyltransferase</keyword>
<evidence type="ECO:0000256" key="2">
    <source>
        <dbReference type="ARBA" id="ARBA00023315"/>
    </source>
</evidence>
<gene>
    <name evidence="6" type="ORF">AUP44_22585</name>
</gene>
<evidence type="ECO:0000256" key="3">
    <source>
        <dbReference type="ARBA" id="ARBA00050603"/>
    </source>
</evidence>
<evidence type="ECO:0000259" key="5">
    <source>
        <dbReference type="PROSITE" id="PS51186"/>
    </source>
</evidence>
<organism evidence="6 7">
    <name type="scientific">Tistrella mobilis</name>
    <dbReference type="NCBI Taxonomy" id="171437"/>
    <lineage>
        <taxon>Bacteria</taxon>
        <taxon>Pseudomonadati</taxon>
        <taxon>Pseudomonadota</taxon>
        <taxon>Alphaproteobacteria</taxon>
        <taxon>Geminicoccales</taxon>
        <taxon>Geminicoccaceae</taxon>
        <taxon>Tistrella</taxon>
    </lineage>
</organism>
<evidence type="ECO:0000256" key="1">
    <source>
        <dbReference type="ARBA" id="ARBA00022679"/>
    </source>
</evidence>
<comment type="catalytic activity">
    <reaction evidence="4">
        <text>L-methionine sulfone + acetyl-CoA = N-acetyl-L-methionine sulfone + CoA + H(+)</text>
        <dbReference type="Rhea" id="RHEA:47656"/>
        <dbReference type="ChEBI" id="CHEBI:15378"/>
        <dbReference type="ChEBI" id="CHEBI:57287"/>
        <dbReference type="ChEBI" id="CHEBI:57288"/>
        <dbReference type="ChEBI" id="CHEBI:87824"/>
        <dbReference type="ChEBI" id="CHEBI:87825"/>
    </reaction>
</comment>
<protein>
    <submittedName>
        <fullName evidence="6">Acetyltransferase</fullName>
    </submittedName>
</protein>
<dbReference type="RefSeq" id="WP_062762018.1">
    <property type="nucleotide sequence ID" value="NZ_CP121045.1"/>
</dbReference>
<dbReference type="PANTHER" id="PTHR43072:SF23">
    <property type="entry name" value="UPF0039 PROTEIN C11D3.02C"/>
    <property type="match status" value="1"/>
</dbReference>
<dbReference type="PANTHER" id="PTHR43072">
    <property type="entry name" value="N-ACETYLTRANSFERASE"/>
    <property type="match status" value="1"/>
</dbReference>
<dbReference type="Gene3D" id="3.40.630.30">
    <property type="match status" value="1"/>
</dbReference>
<proteinExistence type="predicted"/>
<dbReference type="Pfam" id="PF00583">
    <property type="entry name" value="Acetyltransf_1"/>
    <property type="match status" value="1"/>
</dbReference>
<comment type="catalytic activity">
    <reaction evidence="3">
        <text>L-methionine sulfoximine + acetyl-CoA = N-acetyl-L-methionine sulfoximine + CoA + H(+)</text>
        <dbReference type="Rhea" id="RHEA:47660"/>
        <dbReference type="ChEBI" id="CHEBI:15378"/>
        <dbReference type="ChEBI" id="CHEBI:57287"/>
        <dbReference type="ChEBI" id="CHEBI:57288"/>
        <dbReference type="ChEBI" id="CHEBI:87826"/>
        <dbReference type="ChEBI" id="CHEBI:87827"/>
    </reaction>
</comment>
<dbReference type="EMBL" id="LPZR01000051">
    <property type="protein sequence ID" value="KYO56050.1"/>
    <property type="molecule type" value="Genomic_DNA"/>
</dbReference>
<dbReference type="GO" id="GO:0016747">
    <property type="term" value="F:acyltransferase activity, transferring groups other than amino-acyl groups"/>
    <property type="evidence" value="ECO:0007669"/>
    <property type="project" value="InterPro"/>
</dbReference>
<evidence type="ECO:0000313" key="7">
    <source>
        <dbReference type="Proteomes" id="UP000075787"/>
    </source>
</evidence>